<dbReference type="EMBL" id="MLJW01009320">
    <property type="protein sequence ID" value="OIQ63089.1"/>
    <property type="molecule type" value="Genomic_DNA"/>
</dbReference>
<protein>
    <submittedName>
        <fullName evidence="1">Uncharacterized protein</fullName>
    </submittedName>
</protein>
<accession>A0A1J5NV51</accession>
<name>A0A1J5NV51_9ZZZZ</name>
<evidence type="ECO:0000313" key="1">
    <source>
        <dbReference type="EMBL" id="OIQ63089.1"/>
    </source>
</evidence>
<gene>
    <name evidence="1" type="ORF">GALL_553730</name>
</gene>
<organism evidence="1">
    <name type="scientific">mine drainage metagenome</name>
    <dbReference type="NCBI Taxonomy" id="410659"/>
    <lineage>
        <taxon>unclassified sequences</taxon>
        <taxon>metagenomes</taxon>
        <taxon>ecological metagenomes</taxon>
    </lineage>
</organism>
<proteinExistence type="predicted"/>
<comment type="caution">
    <text evidence="1">The sequence shown here is derived from an EMBL/GenBank/DDBJ whole genome shotgun (WGS) entry which is preliminary data.</text>
</comment>
<dbReference type="AlphaFoldDB" id="A0A1J5NV51"/>
<sequence length="99" mass="10583">MNTAIGTPQARWREITQSGLPAIMPLMRFWPAGGTHWVTEIACSARARSVSPDLALPPSAMSIAPGLPGASTIGLSIAMNHCGVLRKITGFFERQECGY</sequence>
<reference evidence="1" key="1">
    <citation type="submission" date="2016-10" db="EMBL/GenBank/DDBJ databases">
        <title>Sequence of Gallionella enrichment culture.</title>
        <authorList>
            <person name="Poehlein A."/>
            <person name="Muehling M."/>
            <person name="Daniel R."/>
        </authorList>
    </citation>
    <scope>NUCLEOTIDE SEQUENCE</scope>
</reference>